<feature type="compositionally biased region" description="Low complexity" evidence="2">
    <location>
        <begin position="28"/>
        <end position="54"/>
    </location>
</feature>
<evidence type="ECO:0000256" key="1">
    <source>
        <dbReference type="ARBA" id="ARBA00022801"/>
    </source>
</evidence>
<feature type="region of interest" description="Disordered" evidence="2">
    <location>
        <begin position="17"/>
        <end position="67"/>
    </location>
</feature>
<keyword evidence="1" id="KW-0378">Hydrolase</keyword>
<evidence type="ECO:0000313" key="3">
    <source>
        <dbReference type="EMBL" id="OZM74629.1"/>
    </source>
</evidence>
<dbReference type="GO" id="GO:0016787">
    <property type="term" value="F:hydrolase activity"/>
    <property type="evidence" value="ECO:0007669"/>
    <property type="project" value="UniProtKB-KW"/>
</dbReference>
<dbReference type="InParanoid" id="A0A263D8V6"/>
<gene>
    <name evidence="3" type="ORF">CFN78_04055</name>
</gene>
<dbReference type="InterPro" id="IPR023365">
    <property type="entry name" value="Sortase_dom-sf"/>
</dbReference>
<comment type="caution">
    <text evidence="3">The sequence shown here is derived from an EMBL/GenBank/DDBJ whole genome shotgun (WGS) entry which is preliminary data.</text>
</comment>
<keyword evidence="4" id="KW-1185">Reference proteome</keyword>
<proteinExistence type="predicted"/>
<dbReference type="Gene3D" id="2.40.260.10">
    <property type="entry name" value="Sortase"/>
    <property type="match status" value="1"/>
</dbReference>
<dbReference type="CDD" id="cd05829">
    <property type="entry name" value="Sortase_F"/>
    <property type="match status" value="1"/>
</dbReference>
<reference evidence="3 4" key="1">
    <citation type="submission" date="2017-07" db="EMBL/GenBank/DDBJ databases">
        <title>Amycolatopsis antarcticus sp. nov., isolated from the surface of an Antarcticus brown macroalga.</title>
        <authorList>
            <person name="Wang J."/>
            <person name="Leiva S."/>
            <person name="Huang J."/>
            <person name="Huang Y."/>
        </authorList>
    </citation>
    <scope>NUCLEOTIDE SEQUENCE [LARGE SCALE GENOMIC DNA]</scope>
    <source>
        <strain evidence="3 4">AU-G6</strain>
    </source>
</reference>
<dbReference type="InterPro" id="IPR005754">
    <property type="entry name" value="Sortase"/>
</dbReference>
<evidence type="ECO:0000256" key="2">
    <source>
        <dbReference type="SAM" id="MobiDB-lite"/>
    </source>
</evidence>
<organism evidence="3 4">
    <name type="scientific">Amycolatopsis antarctica</name>
    <dbReference type="NCBI Taxonomy" id="1854586"/>
    <lineage>
        <taxon>Bacteria</taxon>
        <taxon>Bacillati</taxon>
        <taxon>Actinomycetota</taxon>
        <taxon>Actinomycetes</taxon>
        <taxon>Pseudonocardiales</taxon>
        <taxon>Pseudonocardiaceae</taxon>
        <taxon>Amycolatopsis</taxon>
    </lineage>
</organism>
<name>A0A263D8V6_9PSEU</name>
<dbReference type="SUPFAM" id="SSF63817">
    <property type="entry name" value="Sortase"/>
    <property type="match status" value="1"/>
</dbReference>
<sequence>MLAVAAVVTGVVLVDSPEDAPPPPPAAAPATSAAPAPTTAASAPVTAPVTPADAGQPPGTVRLPGGGTASLVRKEITGDGTLPIPESLDEATWWGASLGAPRGVALLSGHVNWKGQKGPFDELWRNAPGEQVSVVDTGGGEWVYRIVDAVTLHKDELPAQAERLFDQAGPHRLVLVTCGGDYVGGTDGYEDNRIVSAELVSRP</sequence>
<accession>A0A263D8V6</accession>
<evidence type="ECO:0000313" key="4">
    <source>
        <dbReference type="Proteomes" id="UP000242444"/>
    </source>
</evidence>
<dbReference type="EMBL" id="NKYE01000002">
    <property type="protein sequence ID" value="OZM74629.1"/>
    <property type="molecule type" value="Genomic_DNA"/>
</dbReference>
<dbReference type="Proteomes" id="UP000242444">
    <property type="component" value="Unassembled WGS sequence"/>
</dbReference>
<dbReference type="OrthoDB" id="525039at2"/>
<dbReference type="InterPro" id="IPR042001">
    <property type="entry name" value="Sortase_F"/>
</dbReference>
<dbReference type="AlphaFoldDB" id="A0A263D8V6"/>
<protein>
    <submittedName>
        <fullName evidence="3">Sortase</fullName>
    </submittedName>
</protein>
<dbReference type="Pfam" id="PF04203">
    <property type="entry name" value="Sortase"/>
    <property type="match status" value="1"/>
</dbReference>